<dbReference type="PANTHER" id="PTHR36930">
    <property type="entry name" value="METAL-SULFUR CLUSTER BIOSYNTHESIS PROTEINS YUAD-RELATED"/>
    <property type="match status" value="1"/>
</dbReference>
<dbReference type="RefSeq" id="WP_090245230.1">
    <property type="nucleotide sequence ID" value="NZ_FNOU01000011.1"/>
</dbReference>
<dbReference type="InterPro" id="IPR011037">
    <property type="entry name" value="Pyrv_Knase-like_insert_dom_sf"/>
</dbReference>
<dbReference type="STRING" id="1528.SAMN04488579_11131"/>
<keyword evidence="3" id="KW-1185">Reference proteome</keyword>
<name>A0A1H3FPP6_EUBBA</name>
<gene>
    <name evidence="2" type="ORF">SAMN04488579_11131</name>
</gene>
<proteinExistence type="predicted"/>
<dbReference type="GO" id="GO:0003824">
    <property type="term" value="F:catalytic activity"/>
    <property type="evidence" value="ECO:0007669"/>
    <property type="project" value="InterPro"/>
</dbReference>
<accession>A0A1H3FPP6</accession>
<evidence type="ECO:0000259" key="1">
    <source>
        <dbReference type="PROSITE" id="PS51340"/>
    </source>
</evidence>
<dbReference type="PANTHER" id="PTHR36930:SF1">
    <property type="entry name" value="MOSC DOMAIN-CONTAINING PROTEIN"/>
    <property type="match status" value="1"/>
</dbReference>
<dbReference type="GO" id="GO:0030170">
    <property type="term" value="F:pyridoxal phosphate binding"/>
    <property type="evidence" value="ECO:0007669"/>
    <property type="project" value="InterPro"/>
</dbReference>
<dbReference type="EMBL" id="FNOU01000011">
    <property type="protein sequence ID" value="SDX92777.1"/>
    <property type="molecule type" value="Genomic_DNA"/>
</dbReference>
<dbReference type="Proteomes" id="UP000199652">
    <property type="component" value="Unassembled WGS sequence"/>
</dbReference>
<dbReference type="AlphaFoldDB" id="A0A1H3FPP6"/>
<dbReference type="PROSITE" id="PS51340">
    <property type="entry name" value="MOSC"/>
    <property type="match status" value="1"/>
</dbReference>
<organism evidence="2 3">
    <name type="scientific">Eubacterium barkeri</name>
    <name type="common">Clostridium barkeri</name>
    <dbReference type="NCBI Taxonomy" id="1528"/>
    <lineage>
        <taxon>Bacteria</taxon>
        <taxon>Bacillati</taxon>
        <taxon>Bacillota</taxon>
        <taxon>Clostridia</taxon>
        <taxon>Eubacteriales</taxon>
        <taxon>Eubacteriaceae</taxon>
        <taxon>Eubacterium</taxon>
    </lineage>
</organism>
<reference evidence="3" key="1">
    <citation type="submission" date="2016-10" db="EMBL/GenBank/DDBJ databases">
        <authorList>
            <person name="Varghese N."/>
            <person name="Submissions S."/>
        </authorList>
    </citation>
    <scope>NUCLEOTIDE SEQUENCE [LARGE SCALE GENOMIC DNA]</scope>
    <source>
        <strain evidence="3">VPI 5359</strain>
    </source>
</reference>
<dbReference type="Gene3D" id="2.40.33.20">
    <property type="entry name" value="PK beta-barrel domain-like"/>
    <property type="match status" value="1"/>
</dbReference>
<dbReference type="SUPFAM" id="SSF50800">
    <property type="entry name" value="PK beta-barrel domain-like"/>
    <property type="match status" value="1"/>
</dbReference>
<protein>
    <submittedName>
        <fullName evidence="2">MOSC domain-containing protein</fullName>
    </submittedName>
</protein>
<evidence type="ECO:0000313" key="3">
    <source>
        <dbReference type="Proteomes" id="UP000199652"/>
    </source>
</evidence>
<dbReference type="OrthoDB" id="9789048at2"/>
<dbReference type="InterPro" id="IPR005302">
    <property type="entry name" value="MoCF_Sase_C"/>
</dbReference>
<feature type="domain" description="MOSC" evidence="1">
    <location>
        <begin position="17"/>
        <end position="142"/>
    </location>
</feature>
<evidence type="ECO:0000313" key="2">
    <source>
        <dbReference type="EMBL" id="SDX92777.1"/>
    </source>
</evidence>
<sequence>MGVVRAVCTSERKGIQKKNQGKGTFRVDHGIEGDAHAGNWHRQVSLLSYERIAAFNAQGADVVDGAFGENLVVEGFDFSTLPVGTRFMCGEVILEMTQIGKECHNHCAIHKKMGTCIMPTQGVFAKVIHGGEIAVGDPIERIEAVVK</sequence>
<dbReference type="GO" id="GO:0030151">
    <property type="term" value="F:molybdenum ion binding"/>
    <property type="evidence" value="ECO:0007669"/>
    <property type="project" value="InterPro"/>
</dbReference>
<dbReference type="InterPro" id="IPR052716">
    <property type="entry name" value="MOSC_domain"/>
</dbReference>
<dbReference type="Pfam" id="PF03473">
    <property type="entry name" value="MOSC"/>
    <property type="match status" value="1"/>
</dbReference>